<sequence length="365" mass="40616">MDTLRHWLAIKQVKGLRSKQLLKLLEYYSLESLFLLSQDKLSSIGFNPNQINILKNINWPLVDSQVDWLNASDLHHIIHWQDDRYPENLKQISSPPFVLYAVGHLELISKPQIAVVGSRNASRYGTDNAFQFSKSLVEAGLIITSGLAAGIDAWAHKGALSAKRHSTIAVVGTGPDVVYPKRNHDLTQQIIQAGLILSEFPPGTPARSQNFPRRNRIISGLSCGVLVVEANVKSGSLITAKYALEQNREVFAIPSSIHETRAKGCHQLIRQGAKLVETITDILEEINDLVEVPQMSLFSQKDEKKVKENFTSHDFLVNLDYETTSIDELVARTNLPLDIVLAQLLDLELQGLIAATSGGYTLLRR</sequence>
<dbReference type="PATRIC" id="fig|1513271.3.peg.1331"/>
<evidence type="ECO:0000313" key="4">
    <source>
        <dbReference type="EMBL" id="KMT66085.1"/>
    </source>
</evidence>
<organism evidence="4 5">
    <name type="scientific">Catenovulum maritimum</name>
    <dbReference type="NCBI Taxonomy" id="1513271"/>
    <lineage>
        <taxon>Bacteria</taxon>
        <taxon>Pseudomonadati</taxon>
        <taxon>Pseudomonadota</taxon>
        <taxon>Gammaproteobacteria</taxon>
        <taxon>Alteromonadales</taxon>
        <taxon>Alteromonadaceae</taxon>
        <taxon>Catenovulum</taxon>
    </lineage>
</organism>
<dbReference type="NCBIfam" id="TIGR00732">
    <property type="entry name" value="dprA"/>
    <property type="match status" value="1"/>
</dbReference>
<dbReference type="Gene3D" id="3.40.50.450">
    <property type="match status" value="1"/>
</dbReference>
<dbReference type="AlphaFoldDB" id="A0A0J8GTJ6"/>
<feature type="domain" description="Smf/DprA SLOG" evidence="2">
    <location>
        <begin position="77"/>
        <end position="286"/>
    </location>
</feature>
<dbReference type="InterPro" id="IPR003488">
    <property type="entry name" value="DprA"/>
</dbReference>
<dbReference type="EMBL" id="LAZL01000007">
    <property type="protein sequence ID" value="KMT66085.1"/>
    <property type="molecule type" value="Genomic_DNA"/>
</dbReference>
<accession>A0A0J8GTJ6</accession>
<evidence type="ECO:0000256" key="1">
    <source>
        <dbReference type="ARBA" id="ARBA00006525"/>
    </source>
</evidence>
<keyword evidence="5" id="KW-1185">Reference proteome</keyword>
<dbReference type="InterPro" id="IPR057666">
    <property type="entry name" value="DrpA_SLOG"/>
</dbReference>
<evidence type="ECO:0000259" key="2">
    <source>
        <dbReference type="Pfam" id="PF02481"/>
    </source>
</evidence>
<dbReference type="InterPro" id="IPR041614">
    <property type="entry name" value="DprA_WH"/>
</dbReference>
<dbReference type="PANTHER" id="PTHR43022">
    <property type="entry name" value="PROTEIN SMF"/>
    <property type="match status" value="1"/>
</dbReference>
<evidence type="ECO:0000313" key="5">
    <source>
        <dbReference type="Proteomes" id="UP000037600"/>
    </source>
</evidence>
<dbReference type="STRING" id="1513271.XM47_06490"/>
<evidence type="ECO:0000259" key="3">
    <source>
        <dbReference type="Pfam" id="PF17782"/>
    </source>
</evidence>
<dbReference type="PANTHER" id="PTHR43022:SF1">
    <property type="entry name" value="PROTEIN SMF"/>
    <property type="match status" value="1"/>
</dbReference>
<dbReference type="OrthoDB" id="9785707at2"/>
<reference evidence="4 5" key="1">
    <citation type="submission" date="2015-04" db="EMBL/GenBank/DDBJ databases">
        <title>Draft Genome Sequence of the Novel Agar-Digesting Marine Bacterium Q1.</title>
        <authorList>
            <person name="Li Y."/>
            <person name="Li D."/>
            <person name="Chen G."/>
            <person name="Du Z."/>
        </authorList>
    </citation>
    <scope>NUCLEOTIDE SEQUENCE [LARGE SCALE GENOMIC DNA]</scope>
    <source>
        <strain evidence="4 5">Q1</strain>
    </source>
</reference>
<proteinExistence type="inferred from homology"/>
<dbReference type="Proteomes" id="UP000037600">
    <property type="component" value="Unassembled WGS sequence"/>
</dbReference>
<dbReference type="SUPFAM" id="SSF102405">
    <property type="entry name" value="MCP/YpsA-like"/>
    <property type="match status" value="1"/>
</dbReference>
<gene>
    <name evidence="4" type="ORF">XM47_06490</name>
</gene>
<protein>
    <submittedName>
        <fullName evidence="4">DNA protecting protein DprA</fullName>
    </submittedName>
</protein>
<dbReference type="RefSeq" id="WP_048690907.1">
    <property type="nucleotide sequence ID" value="NZ_KQ130485.1"/>
</dbReference>
<comment type="caution">
    <text evidence="4">The sequence shown here is derived from an EMBL/GenBank/DDBJ whole genome shotgun (WGS) entry which is preliminary data.</text>
</comment>
<comment type="similarity">
    <text evidence="1">Belongs to the DprA/Smf family.</text>
</comment>
<dbReference type="GO" id="GO:0009294">
    <property type="term" value="P:DNA-mediated transformation"/>
    <property type="evidence" value="ECO:0007669"/>
    <property type="project" value="InterPro"/>
</dbReference>
<name>A0A0J8GTJ6_9ALTE</name>
<dbReference type="InterPro" id="IPR036388">
    <property type="entry name" value="WH-like_DNA-bd_sf"/>
</dbReference>
<feature type="domain" description="DprA winged helix" evidence="3">
    <location>
        <begin position="318"/>
        <end position="359"/>
    </location>
</feature>
<dbReference type="Pfam" id="PF02481">
    <property type="entry name" value="DNA_processg_A"/>
    <property type="match status" value="1"/>
</dbReference>
<dbReference type="Gene3D" id="1.10.10.10">
    <property type="entry name" value="Winged helix-like DNA-binding domain superfamily/Winged helix DNA-binding domain"/>
    <property type="match status" value="1"/>
</dbReference>
<dbReference type="Pfam" id="PF17782">
    <property type="entry name" value="WHD_DprA"/>
    <property type="match status" value="1"/>
</dbReference>